<dbReference type="Gene3D" id="3.40.50.1820">
    <property type="entry name" value="alpha/beta hydrolase"/>
    <property type="match status" value="1"/>
</dbReference>
<comment type="caution">
    <text evidence="2">The sequence shown here is derived from an EMBL/GenBank/DDBJ whole genome shotgun (WGS) entry which is preliminary data.</text>
</comment>
<dbReference type="SUPFAM" id="SSF53474">
    <property type="entry name" value="alpha/beta-Hydrolases"/>
    <property type="match status" value="1"/>
</dbReference>
<dbReference type="PROSITE" id="PS51318">
    <property type="entry name" value="TAT"/>
    <property type="match status" value="1"/>
</dbReference>
<dbReference type="PANTHER" id="PTHR43433">
    <property type="entry name" value="HYDROLASE, ALPHA/BETA FOLD FAMILY PROTEIN"/>
    <property type="match status" value="1"/>
</dbReference>
<dbReference type="EMBL" id="JANWTP010000083">
    <property type="protein sequence ID" value="MDC8639848.1"/>
    <property type="molecule type" value="Genomic_DNA"/>
</dbReference>
<organism evidence="2 3">
    <name type="scientific">Xanthomonas hortorum pv. hederae</name>
    <dbReference type="NCBI Taxonomy" id="453603"/>
    <lineage>
        <taxon>Bacteria</taxon>
        <taxon>Pseudomonadati</taxon>
        <taxon>Pseudomonadota</taxon>
        <taxon>Gammaproteobacteria</taxon>
        <taxon>Lysobacterales</taxon>
        <taxon>Lysobacteraceae</taxon>
        <taxon>Xanthomonas</taxon>
    </lineage>
</organism>
<reference evidence="2" key="2">
    <citation type="submission" date="2022-08" db="EMBL/GenBank/DDBJ databases">
        <authorList>
            <person name="Iruegas-Bocardo F."/>
            <person name="Weisberg A.J."/>
            <person name="Riutta E.R."/>
            <person name="Kilday K."/>
            <person name="Bonkowski J.C."/>
            <person name="Creswell T."/>
            <person name="Daughtrey M.L."/>
            <person name="Rane K."/>
            <person name="Grunwald N.J."/>
            <person name="Chang J.H."/>
            <person name="Putnam M.L."/>
        </authorList>
    </citation>
    <scope>NUCLEOTIDE SEQUENCE</scope>
    <source>
        <strain evidence="2">22-338</strain>
    </source>
</reference>
<accession>A0A9X4BUQ3</accession>
<dbReference type="InterPro" id="IPR000073">
    <property type="entry name" value="AB_hydrolase_1"/>
</dbReference>
<dbReference type="Pfam" id="PF00561">
    <property type="entry name" value="Abhydrolase_1"/>
    <property type="match status" value="1"/>
</dbReference>
<dbReference type="PANTHER" id="PTHR43433:SF5">
    <property type="entry name" value="AB HYDROLASE-1 DOMAIN-CONTAINING PROTEIN"/>
    <property type="match status" value="1"/>
</dbReference>
<dbReference type="GO" id="GO:0016787">
    <property type="term" value="F:hydrolase activity"/>
    <property type="evidence" value="ECO:0007669"/>
    <property type="project" value="UniProtKB-KW"/>
</dbReference>
<evidence type="ECO:0000313" key="2">
    <source>
        <dbReference type="EMBL" id="MDC8639848.1"/>
    </source>
</evidence>
<dbReference type="PRINTS" id="PR00111">
    <property type="entry name" value="ABHYDROLASE"/>
</dbReference>
<dbReference type="InterPro" id="IPR050471">
    <property type="entry name" value="AB_hydrolase"/>
</dbReference>
<keyword evidence="2" id="KW-0378">Hydrolase</keyword>
<reference evidence="2" key="1">
    <citation type="journal article" date="2022" name="Phytopathology">
        <title>Whole genome sequencing-based tracing of a 2022 introduction and outbreak of Xanthomonas hortorum pv. pelargonii.</title>
        <authorList>
            <person name="Iruegas Bocardo F."/>
            <person name="Weisberg A.J."/>
            <person name="Riutta E.R."/>
            <person name="Kilday K.B."/>
            <person name="Bonkowski J.C."/>
            <person name="Creswell T.C."/>
            <person name="Daughtrey M."/>
            <person name="Rane K.K."/>
            <person name="Grunwald N.J."/>
            <person name="Chang J.H."/>
            <person name="Putnam M."/>
        </authorList>
    </citation>
    <scope>NUCLEOTIDE SEQUENCE</scope>
    <source>
        <strain evidence="2">22-338</strain>
    </source>
</reference>
<feature type="domain" description="AB hydrolase-1" evidence="1">
    <location>
        <begin position="76"/>
        <end position="311"/>
    </location>
</feature>
<dbReference type="InterPro" id="IPR029058">
    <property type="entry name" value="AB_hydrolase_fold"/>
</dbReference>
<protein>
    <submittedName>
        <fullName evidence="2">Alpha/beta hydrolase</fullName>
    </submittedName>
</protein>
<dbReference type="AlphaFoldDB" id="A0A9X4BUQ3"/>
<evidence type="ECO:0000259" key="1">
    <source>
        <dbReference type="Pfam" id="PF00561"/>
    </source>
</evidence>
<dbReference type="RefSeq" id="WP_211317335.1">
    <property type="nucleotide sequence ID" value="NZ_CP168173.1"/>
</dbReference>
<proteinExistence type="predicted"/>
<sequence>MNPLSNVDMNRRRLLHGAGAIVTAGAAATVLGGRDAMAQSTPLPPVDLHDAAPTRFQDIGDVRLAYRRFGKEGATPVVCVQHFTGTMNNWDPIHTNRLAQERPVILVDYRGVGRSEGQTPDTVQALAADIIAFIRALGLQQVDLFGFSLGGFVAQQIALDAPALARRLILAGTGPAGGEGMHEFSPQVKEIIARPDTSGQQRQLELFFSPSPESQAAGKAWHARIAARQADREPESRPQVAQAQLVAITRWGEVPTSGRYAALARIAQPALVVNGHNDIMVPTVNSYLLQQHLRNARLLLFPDSGHGAHFQYPQEFAEAAVRFLDGA</sequence>
<evidence type="ECO:0000313" key="3">
    <source>
        <dbReference type="Proteomes" id="UP001140230"/>
    </source>
</evidence>
<gene>
    <name evidence="2" type="ORF">NY667_19075</name>
</gene>
<dbReference type="Proteomes" id="UP001140230">
    <property type="component" value="Unassembled WGS sequence"/>
</dbReference>
<name>A0A9X4BUQ3_9XANT</name>
<dbReference type="InterPro" id="IPR006311">
    <property type="entry name" value="TAT_signal"/>
</dbReference>